<dbReference type="KEGG" id="cel:CELE_F36H5.17"/>
<name>A0A1C3NSH7_CAEEL</name>
<dbReference type="InParanoid" id="A0A1C3NSH7"/>
<dbReference type="RefSeq" id="NP_001317869.1">
    <property type="nucleotide sequence ID" value="NM_001330943.1"/>
</dbReference>
<evidence type="ECO:0000259" key="1">
    <source>
        <dbReference type="PROSITE" id="PS50181"/>
    </source>
</evidence>
<dbReference type="Proteomes" id="UP000001940">
    <property type="component" value="Chromosome II"/>
</dbReference>
<dbReference type="CTD" id="28661649"/>
<dbReference type="EMBL" id="BX284602">
    <property type="protein sequence ID" value="SBV53359.1"/>
    <property type="molecule type" value="Genomic_DNA"/>
</dbReference>
<dbReference type="WormBase" id="F36H5.17">
    <property type="protein sequence ID" value="CE51708"/>
    <property type="gene ID" value="WBGene00270293"/>
</dbReference>
<keyword evidence="3" id="KW-1185">Reference proteome</keyword>
<reference evidence="2 3" key="1">
    <citation type="journal article" date="1998" name="Science">
        <title>Genome sequence of the nematode C. elegans: a platform for investigating biology.</title>
        <authorList>
            <consortium name="The C. elegans sequencing consortium"/>
            <person name="Sulson J.E."/>
            <person name="Waterston R."/>
        </authorList>
    </citation>
    <scope>NUCLEOTIDE SEQUENCE [LARGE SCALE GENOMIC DNA]</scope>
    <source>
        <strain evidence="2 3">Bristol N2</strain>
    </source>
</reference>
<evidence type="ECO:0000313" key="3">
    <source>
        <dbReference type="Proteomes" id="UP000001940"/>
    </source>
</evidence>
<gene>
    <name evidence="2" type="ORF">CELE_F36H5.17</name>
    <name evidence="2 4" type="ORF">F36H5.17</name>
</gene>
<dbReference type="GeneID" id="28661649"/>
<dbReference type="PROSITE" id="PS50181">
    <property type="entry name" value="FBOX"/>
    <property type="match status" value="1"/>
</dbReference>
<evidence type="ECO:0000313" key="2">
    <source>
        <dbReference type="EMBL" id="SBV53359.1"/>
    </source>
</evidence>
<sequence>MSSFPLLHLPSKELSKVLRHMDPISQFGCSLLSKKSKPSILKIPNLPGFHSVRLYVLQAHFLPPP</sequence>
<dbReference type="InterPro" id="IPR001810">
    <property type="entry name" value="F-box_dom"/>
</dbReference>
<dbReference type="SMR" id="A0A1C3NSH7"/>
<dbReference type="Bgee" id="WBGene00270293">
    <property type="expression patterns" value="Expressed in embryo and 3 other cell types or tissues"/>
</dbReference>
<organism evidence="2 3">
    <name type="scientific">Caenorhabditis elegans</name>
    <dbReference type="NCBI Taxonomy" id="6239"/>
    <lineage>
        <taxon>Eukaryota</taxon>
        <taxon>Metazoa</taxon>
        <taxon>Ecdysozoa</taxon>
        <taxon>Nematoda</taxon>
        <taxon>Chromadorea</taxon>
        <taxon>Rhabditida</taxon>
        <taxon>Rhabditina</taxon>
        <taxon>Rhabditomorpha</taxon>
        <taxon>Rhabditoidea</taxon>
        <taxon>Rhabditidae</taxon>
        <taxon>Peloderinae</taxon>
        <taxon>Caenorhabditis</taxon>
    </lineage>
</organism>
<proteinExistence type="predicted"/>
<accession>A0A1C3NSH7</accession>
<evidence type="ECO:0000313" key="4">
    <source>
        <dbReference type="WormBase" id="F36H5.17"/>
    </source>
</evidence>
<dbReference type="Pfam" id="PF00646">
    <property type="entry name" value="F-box"/>
    <property type="match status" value="1"/>
</dbReference>
<dbReference type="AGR" id="WB:WBGene00270293"/>
<dbReference type="AlphaFoldDB" id="A0A1C3NSH7"/>
<feature type="domain" description="F-box" evidence="1">
    <location>
        <begin position="3"/>
        <end position="42"/>
    </location>
</feature>
<protein>
    <submittedName>
        <fullName evidence="2">F-box domain-containing protein</fullName>
    </submittedName>
</protein>